<dbReference type="GO" id="GO:0009055">
    <property type="term" value="F:electron transfer activity"/>
    <property type="evidence" value="ECO:0007669"/>
    <property type="project" value="InterPro"/>
</dbReference>
<dbReference type="AlphaFoldDB" id="A0AA89B4U1"/>
<gene>
    <name evidence="6" type="ORF">RJ639_042302</name>
</gene>
<dbReference type="PRINTS" id="PR01217">
    <property type="entry name" value="PRICHEXTENSN"/>
</dbReference>
<feature type="signal peptide" evidence="4">
    <location>
        <begin position="1"/>
        <end position="25"/>
    </location>
</feature>
<accession>A0AA89B4U1</accession>
<dbReference type="PANTHER" id="PTHR33021:SF325">
    <property type="entry name" value="PHYTOCYANIN DOMAIN-CONTAINING PROTEIN"/>
    <property type="match status" value="1"/>
</dbReference>
<feature type="domain" description="Phytocyanin" evidence="5">
    <location>
        <begin position="356"/>
        <end position="459"/>
    </location>
</feature>
<feature type="compositionally biased region" description="Low complexity" evidence="3">
    <location>
        <begin position="256"/>
        <end position="278"/>
    </location>
</feature>
<evidence type="ECO:0000313" key="6">
    <source>
        <dbReference type="EMBL" id="KAK3025873.1"/>
    </source>
</evidence>
<dbReference type="FunFam" id="2.60.40.420:FF:000034">
    <property type="entry name" value="Cupredoxin superfamily protein"/>
    <property type="match status" value="3"/>
</dbReference>
<dbReference type="Gene3D" id="2.60.40.420">
    <property type="entry name" value="Cupredoxins - blue copper proteins"/>
    <property type="match status" value="4"/>
</dbReference>
<dbReference type="InterPro" id="IPR008972">
    <property type="entry name" value="Cupredoxin"/>
</dbReference>
<feature type="compositionally biased region" description="Pro residues" evidence="3">
    <location>
        <begin position="224"/>
        <end position="241"/>
    </location>
</feature>
<dbReference type="InterPro" id="IPR003245">
    <property type="entry name" value="Phytocyanin_dom"/>
</dbReference>
<dbReference type="CDD" id="cd13920">
    <property type="entry name" value="Stellacyanin"/>
    <property type="match status" value="3"/>
</dbReference>
<evidence type="ECO:0000256" key="4">
    <source>
        <dbReference type="SAM" id="SignalP"/>
    </source>
</evidence>
<feature type="compositionally biased region" description="Low complexity" evidence="3">
    <location>
        <begin position="622"/>
        <end position="633"/>
    </location>
</feature>
<feature type="domain" description="Phytocyanin" evidence="5">
    <location>
        <begin position="1"/>
        <end position="104"/>
    </location>
</feature>
<dbReference type="InterPro" id="IPR039391">
    <property type="entry name" value="Phytocyanin-like"/>
</dbReference>
<feature type="domain" description="Phytocyanin" evidence="5">
    <location>
        <begin position="469"/>
        <end position="572"/>
    </location>
</feature>
<comment type="caution">
    <text evidence="6">The sequence shown here is derived from an EMBL/GenBank/DDBJ whole genome shotgun (WGS) entry which is preliminary data.</text>
</comment>
<keyword evidence="4" id="KW-0732">Signal</keyword>
<proteinExistence type="predicted"/>
<feature type="compositionally biased region" description="Pro residues" evidence="3">
    <location>
        <begin position="634"/>
        <end position="660"/>
    </location>
</feature>
<feature type="compositionally biased region" description="Pro residues" evidence="3">
    <location>
        <begin position="279"/>
        <end position="305"/>
    </location>
</feature>
<dbReference type="SUPFAM" id="SSF49503">
    <property type="entry name" value="Cupredoxins"/>
    <property type="match status" value="4"/>
</dbReference>
<feature type="compositionally biased region" description="Pro residues" evidence="3">
    <location>
        <begin position="579"/>
        <end position="621"/>
    </location>
</feature>
<dbReference type="PROSITE" id="PS51485">
    <property type="entry name" value="PHYTOCYANIN"/>
    <property type="match status" value="4"/>
</dbReference>
<feature type="region of interest" description="Disordered" evidence="3">
    <location>
        <begin position="215"/>
        <end position="307"/>
    </location>
</feature>
<feature type="domain" description="Phytocyanin" evidence="5">
    <location>
        <begin position="114"/>
        <end position="217"/>
    </location>
</feature>
<evidence type="ECO:0000259" key="5">
    <source>
        <dbReference type="PROSITE" id="PS51485"/>
    </source>
</evidence>
<dbReference type="GO" id="GO:0005886">
    <property type="term" value="C:plasma membrane"/>
    <property type="evidence" value="ECO:0007669"/>
    <property type="project" value="TreeGrafter"/>
</dbReference>
<feature type="region of interest" description="Disordered" evidence="3">
    <location>
        <begin position="570"/>
        <end position="664"/>
    </location>
</feature>
<evidence type="ECO:0000313" key="7">
    <source>
        <dbReference type="Proteomes" id="UP001188597"/>
    </source>
</evidence>
<protein>
    <recommendedName>
        <fullName evidence="5">Phytocyanin domain-containing protein</fullName>
    </recommendedName>
</protein>
<evidence type="ECO:0000256" key="1">
    <source>
        <dbReference type="ARBA" id="ARBA00023157"/>
    </source>
</evidence>
<keyword evidence="2" id="KW-0325">Glycoprotein</keyword>
<keyword evidence="1" id="KW-1015">Disulfide bond</keyword>
<keyword evidence="7" id="KW-1185">Reference proteome</keyword>
<dbReference type="Proteomes" id="UP001188597">
    <property type="component" value="Unassembled WGS sequence"/>
</dbReference>
<sequence length="682" mass="69139">MAGRLSLVVFMMMVVATMQLQSSKAATHVVVSLRWAVFNFTTGQHDVAEVSKAAFDSCNATSPISTVTDGPANITLTEAGEHHFICTFSQHCGLGQKLAINVSASAPPPRTTPTSHVVGDALGWLVPPGGSSAYATWASTQTFIVGDILVFNFTTGQHDVAEVTKAAFDTCNTTSPISTATDGPTNITLTTAGEHHFICTFSRHCGLGQKLAINVSSPSSTSPSPSPQPATPPPSSPPSPTHSPAQSPAATPPSPNHTSSSSPAPAPSSVATPPSSSATPPPSPSGPSPVSPTTPSETAPPPPSSAPSFAAAALPVSLFNTWEEHIFSKEMAGRLSLVVFMMIVVAAMQLQSSKAATHVVGEGLGWLVPPGGSAAYSTWAASQTFVVGDVLVFNFTTGQHDVAEVSKAAFDSCNATSPISTVTDGPANITLTEAGEHHFICTFSQHCGLGQKLAINVSASAPPPRTTPTSHVVGDALGWLVPPGGSSAYATWASTQTFIVGDILVFNFTTGQHDVAEVTKAAFDSCNTTSPISTATDGPANITLTTAGEHHFICTFSRHCGLGQKLAINVSSPSSTSPSPSPQPATPPPSSPPSPTPSPAQSPAATPPSPNHTPSSSPAPAPSSVATPPSSSATPPPSPSGPSPVSPTTPSETAPPPPSSAPSFAAAALPVSLLSVALAFLF</sequence>
<reference evidence="6" key="1">
    <citation type="submission" date="2022-12" db="EMBL/GenBank/DDBJ databases">
        <title>Draft genome assemblies for two species of Escallonia (Escalloniales).</title>
        <authorList>
            <person name="Chanderbali A."/>
            <person name="Dervinis C."/>
            <person name="Anghel I."/>
            <person name="Soltis D."/>
            <person name="Soltis P."/>
            <person name="Zapata F."/>
        </authorList>
    </citation>
    <scope>NUCLEOTIDE SEQUENCE</scope>
    <source>
        <strain evidence="6">UCBG64.0493</strain>
        <tissue evidence="6">Leaf</tissue>
    </source>
</reference>
<organism evidence="6 7">
    <name type="scientific">Escallonia herrerae</name>
    <dbReference type="NCBI Taxonomy" id="1293975"/>
    <lineage>
        <taxon>Eukaryota</taxon>
        <taxon>Viridiplantae</taxon>
        <taxon>Streptophyta</taxon>
        <taxon>Embryophyta</taxon>
        <taxon>Tracheophyta</taxon>
        <taxon>Spermatophyta</taxon>
        <taxon>Magnoliopsida</taxon>
        <taxon>eudicotyledons</taxon>
        <taxon>Gunneridae</taxon>
        <taxon>Pentapetalae</taxon>
        <taxon>asterids</taxon>
        <taxon>campanulids</taxon>
        <taxon>Escalloniales</taxon>
        <taxon>Escalloniaceae</taxon>
        <taxon>Escallonia</taxon>
    </lineage>
</organism>
<evidence type="ECO:0000256" key="2">
    <source>
        <dbReference type="ARBA" id="ARBA00023180"/>
    </source>
</evidence>
<feature type="chain" id="PRO_5041728728" description="Phytocyanin domain-containing protein" evidence="4">
    <location>
        <begin position="26"/>
        <end position="682"/>
    </location>
</feature>
<name>A0AA89B4U1_9ASTE</name>
<dbReference type="PANTHER" id="PTHR33021">
    <property type="entry name" value="BLUE COPPER PROTEIN"/>
    <property type="match status" value="1"/>
</dbReference>
<dbReference type="EMBL" id="JAVXUP010000527">
    <property type="protein sequence ID" value="KAK3025873.1"/>
    <property type="molecule type" value="Genomic_DNA"/>
</dbReference>
<dbReference type="Pfam" id="PF02298">
    <property type="entry name" value="Cu_bind_like"/>
    <property type="match status" value="4"/>
</dbReference>
<evidence type="ECO:0000256" key="3">
    <source>
        <dbReference type="SAM" id="MobiDB-lite"/>
    </source>
</evidence>